<sequence>MAMDTVACLAAGECIVMTRNVYYVIIGFAVLAAVFLLMLLMLSFFTPAIIFLKAKFKKASLIYVTNRGQTGEFKIASGKYQGIADVAGVGPFIITENSHTIEKKSKLSLFFAFGEFAATLPMQFAHIVQYLRDTGRKVTNIEDLSELAGMKFNDETKAWVKIPEEELTEEDKKRISDMEIAVEPYKTIRIHDLAYMFPFNITPALIESKTQHMIGLKMNFFNKMNMQYVMMFIMILMGTTLAAVIAFKFIKSGDVSTTETRTIIERVVQVSGVQNLTG</sequence>
<keyword evidence="1" id="KW-0472">Membrane</keyword>
<gene>
    <name evidence="2" type="ORF">LCGC14_2331350</name>
</gene>
<keyword evidence="1" id="KW-1133">Transmembrane helix</keyword>
<accession>A0A0F9ESH2</accession>
<evidence type="ECO:0000313" key="2">
    <source>
        <dbReference type="EMBL" id="KKL47855.1"/>
    </source>
</evidence>
<dbReference type="EMBL" id="LAZR01033519">
    <property type="protein sequence ID" value="KKL47855.1"/>
    <property type="molecule type" value="Genomic_DNA"/>
</dbReference>
<proteinExistence type="predicted"/>
<dbReference type="AlphaFoldDB" id="A0A0F9ESH2"/>
<reference evidence="2" key="1">
    <citation type="journal article" date="2015" name="Nature">
        <title>Complex archaea that bridge the gap between prokaryotes and eukaryotes.</title>
        <authorList>
            <person name="Spang A."/>
            <person name="Saw J.H."/>
            <person name="Jorgensen S.L."/>
            <person name="Zaremba-Niedzwiedzka K."/>
            <person name="Martijn J."/>
            <person name="Lind A.E."/>
            <person name="van Eijk R."/>
            <person name="Schleper C."/>
            <person name="Guy L."/>
            <person name="Ettema T.J."/>
        </authorList>
    </citation>
    <scope>NUCLEOTIDE SEQUENCE</scope>
</reference>
<name>A0A0F9ESH2_9ZZZZ</name>
<comment type="caution">
    <text evidence="2">The sequence shown here is derived from an EMBL/GenBank/DDBJ whole genome shotgun (WGS) entry which is preliminary data.</text>
</comment>
<keyword evidence="1" id="KW-0812">Transmembrane</keyword>
<organism evidence="2">
    <name type="scientific">marine sediment metagenome</name>
    <dbReference type="NCBI Taxonomy" id="412755"/>
    <lineage>
        <taxon>unclassified sequences</taxon>
        <taxon>metagenomes</taxon>
        <taxon>ecological metagenomes</taxon>
    </lineage>
</organism>
<feature type="transmembrane region" description="Helical" evidence="1">
    <location>
        <begin position="228"/>
        <end position="250"/>
    </location>
</feature>
<protein>
    <submittedName>
        <fullName evidence="2">Uncharacterized protein</fullName>
    </submittedName>
</protein>
<feature type="transmembrane region" description="Helical" evidence="1">
    <location>
        <begin position="21"/>
        <end position="52"/>
    </location>
</feature>
<evidence type="ECO:0000256" key="1">
    <source>
        <dbReference type="SAM" id="Phobius"/>
    </source>
</evidence>